<feature type="region of interest" description="Disordered" evidence="6">
    <location>
        <begin position="1"/>
        <end position="20"/>
    </location>
</feature>
<dbReference type="SUPFAM" id="SSF102114">
    <property type="entry name" value="Radical SAM enzymes"/>
    <property type="match status" value="1"/>
</dbReference>
<evidence type="ECO:0000259" key="7">
    <source>
        <dbReference type="PROSITE" id="PS51918"/>
    </source>
</evidence>
<evidence type="ECO:0000256" key="6">
    <source>
        <dbReference type="SAM" id="MobiDB-lite"/>
    </source>
</evidence>
<proteinExistence type="predicted"/>
<dbReference type="EMBL" id="CP036299">
    <property type="protein sequence ID" value="QDV29042.1"/>
    <property type="molecule type" value="Genomic_DNA"/>
</dbReference>
<protein>
    <submittedName>
        <fullName evidence="8">Oxygen-independent coproporphyrinogen-III oxidase 1</fullName>
        <ecNumber evidence="8">1.3.98.3</ecNumber>
    </submittedName>
</protein>
<dbReference type="RefSeq" id="WP_222423374.1">
    <property type="nucleotide sequence ID" value="NZ_CP036299.1"/>
</dbReference>
<dbReference type="SFLD" id="SFLDG01065">
    <property type="entry name" value="anaerobic_coproporphyrinogen-I"/>
    <property type="match status" value="1"/>
</dbReference>
<dbReference type="CDD" id="cd01335">
    <property type="entry name" value="Radical_SAM"/>
    <property type="match status" value="1"/>
</dbReference>
<dbReference type="AlphaFoldDB" id="A0A518GK98"/>
<dbReference type="InterPro" id="IPR034505">
    <property type="entry name" value="Coproporphyrinogen-III_oxidase"/>
</dbReference>
<evidence type="ECO:0000313" key="9">
    <source>
        <dbReference type="Proteomes" id="UP000315349"/>
    </source>
</evidence>
<organism evidence="8 9">
    <name type="scientific">Planctopirus ephydatiae</name>
    <dbReference type="NCBI Taxonomy" id="2528019"/>
    <lineage>
        <taxon>Bacteria</taxon>
        <taxon>Pseudomonadati</taxon>
        <taxon>Planctomycetota</taxon>
        <taxon>Planctomycetia</taxon>
        <taxon>Planctomycetales</taxon>
        <taxon>Planctomycetaceae</taxon>
        <taxon>Planctopirus</taxon>
    </lineage>
</organism>
<dbReference type="GO" id="GO:0051989">
    <property type="term" value="F:coproporphyrinogen dehydrogenase activity"/>
    <property type="evidence" value="ECO:0007669"/>
    <property type="project" value="UniProtKB-EC"/>
</dbReference>
<dbReference type="InterPro" id="IPR007197">
    <property type="entry name" value="rSAM"/>
</dbReference>
<dbReference type="KEGG" id="peh:Spb1_09100"/>
<evidence type="ECO:0000313" key="8">
    <source>
        <dbReference type="EMBL" id="QDV29042.1"/>
    </source>
</evidence>
<dbReference type="InterPro" id="IPR013785">
    <property type="entry name" value="Aldolase_TIM"/>
</dbReference>
<keyword evidence="5" id="KW-0411">Iron-sulfur</keyword>
<dbReference type="PROSITE" id="PS51918">
    <property type="entry name" value="RADICAL_SAM"/>
    <property type="match status" value="1"/>
</dbReference>
<keyword evidence="9" id="KW-1185">Reference proteome</keyword>
<dbReference type="InterPro" id="IPR058240">
    <property type="entry name" value="rSAM_sf"/>
</dbReference>
<dbReference type="PANTHER" id="PTHR13932:SF5">
    <property type="entry name" value="RADICAL S-ADENOSYL METHIONINE DOMAIN-CONTAINING PROTEIN 1, MITOCHONDRIAL"/>
    <property type="match status" value="1"/>
</dbReference>
<dbReference type="Gene3D" id="3.20.20.70">
    <property type="entry name" value="Aldolase class I"/>
    <property type="match status" value="1"/>
</dbReference>
<keyword evidence="2" id="KW-0949">S-adenosyl-L-methionine</keyword>
<name>A0A518GK98_9PLAN</name>
<dbReference type="GO" id="GO:0046872">
    <property type="term" value="F:metal ion binding"/>
    <property type="evidence" value="ECO:0007669"/>
    <property type="project" value="UniProtKB-KW"/>
</dbReference>
<reference evidence="8 9" key="1">
    <citation type="submission" date="2019-02" db="EMBL/GenBank/DDBJ databases">
        <title>Deep-cultivation of Planctomycetes and their phenomic and genomic characterization uncovers novel biology.</title>
        <authorList>
            <person name="Wiegand S."/>
            <person name="Jogler M."/>
            <person name="Boedeker C."/>
            <person name="Pinto D."/>
            <person name="Vollmers J."/>
            <person name="Rivas-Marin E."/>
            <person name="Kohn T."/>
            <person name="Peeters S.H."/>
            <person name="Heuer A."/>
            <person name="Rast P."/>
            <person name="Oberbeckmann S."/>
            <person name="Bunk B."/>
            <person name="Jeske O."/>
            <person name="Meyerdierks A."/>
            <person name="Storesund J.E."/>
            <person name="Kallscheuer N."/>
            <person name="Luecker S."/>
            <person name="Lage O.M."/>
            <person name="Pohl T."/>
            <person name="Merkel B.J."/>
            <person name="Hornburger P."/>
            <person name="Mueller R.-W."/>
            <person name="Bruemmer F."/>
            <person name="Labrenz M."/>
            <person name="Spormann A.M."/>
            <person name="Op den Camp H."/>
            <person name="Overmann J."/>
            <person name="Amann R."/>
            <person name="Jetten M.S.M."/>
            <person name="Mascher T."/>
            <person name="Medema M.H."/>
            <person name="Devos D.P."/>
            <person name="Kaster A.-K."/>
            <person name="Ovreas L."/>
            <person name="Rohde M."/>
            <person name="Galperin M.Y."/>
            <person name="Jogler C."/>
        </authorList>
    </citation>
    <scope>NUCLEOTIDE SEQUENCE [LARGE SCALE GENOMIC DNA]</scope>
    <source>
        <strain evidence="8 9">Spb1</strain>
    </source>
</reference>
<dbReference type="SMART" id="SM00729">
    <property type="entry name" value="Elp3"/>
    <property type="match status" value="1"/>
</dbReference>
<gene>
    <name evidence="8" type="primary">hemN_1</name>
    <name evidence="8" type="ORF">Spb1_09100</name>
</gene>
<evidence type="ECO:0000256" key="3">
    <source>
        <dbReference type="ARBA" id="ARBA00022723"/>
    </source>
</evidence>
<dbReference type="GO" id="GO:0006779">
    <property type="term" value="P:porphyrin-containing compound biosynthetic process"/>
    <property type="evidence" value="ECO:0007669"/>
    <property type="project" value="TreeGrafter"/>
</dbReference>
<dbReference type="InterPro" id="IPR006638">
    <property type="entry name" value="Elp3/MiaA/NifB-like_rSAM"/>
</dbReference>
<dbReference type="PANTHER" id="PTHR13932">
    <property type="entry name" value="COPROPORPHYRINIGEN III OXIDASE"/>
    <property type="match status" value="1"/>
</dbReference>
<sequence length="465" mass="52765">MTTNTVLPSETLPVLNPESPATGGCDDIQLDPPKAQTTEVGSYFISNYPPFSLWQSSYLPRLKEVMAAPPASKAPLGLYLHIPFCRKRCKFCYFRVYTNQNAKAIEQYVEALAREVELVSQLPAIQGRKLKFVYFGGGTPSYLSSKQLRFLREKLSAHISWDDAEEVTFECEPGTLHEEKVATLKDIGITRVSLGVENFNDQILEENGRAHKTPEVYRAYEWIQKAGFPQVNIDLIAGMIGETDENWAMNIREARKLAAQNVTIYQMELPFNTIISKEMKELGTASPVADWATKRRWVSEAMDALGEDGYHISSGNELVKNPTTDQFVYRDNVWRGCDLLAIGVSSFGHLQGVHYQNLDRIEDYLATVERGELPVNRALEPTPHQRLIREWVLQMKEGQVSAAPFIDKFGINPLEEFRTPLANQAARGYLVVEEDRVRLTRKGLLQVDSLLPEYFEPEHRAVRYT</sequence>
<dbReference type="EC" id="1.3.98.3" evidence="8"/>
<comment type="cofactor">
    <cofactor evidence="1">
        <name>[4Fe-4S] cluster</name>
        <dbReference type="ChEBI" id="CHEBI:49883"/>
    </cofactor>
</comment>
<accession>A0A518GK98</accession>
<evidence type="ECO:0000256" key="5">
    <source>
        <dbReference type="ARBA" id="ARBA00023014"/>
    </source>
</evidence>
<keyword evidence="8" id="KW-0560">Oxidoreductase</keyword>
<feature type="domain" description="Radical SAM core" evidence="7">
    <location>
        <begin position="70"/>
        <end position="308"/>
    </location>
</feature>
<evidence type="ECO:0000256" key="1">
    <source>
        <dbReference type="ARBA" id="ARBA00001966"/>
    </source>
</evidence>
<dbReference type="GO" id="GO:0051539">
    <property type="term" value="F:4 iron, 4 sulfur cluster binding"/>
    <property type="evidence" value="ECO:0007669"/>
    <property type="project" value="TreeGrafter"/>
</dbReference>
<dbReference type="GO" id="GO:0005737">
    <property type="term" value="C:cytoplasm"/>
    <property type="evidence" value="ECO:0007669"/>
    <property type="project" value="TreeGrafter"/>
</dbReference>
<evidence type="ECO:0000256" key="2">
    <source>
        <dbReference type="ARBA" id="ARBA00022691"/>
    </source>
</evidence>
<dbReference type="SFLD" id="SFLDS00029">
    <property type="entry name" value="Radical_SAM"/>
    <property type="match status" value="1"/>
</dbReference>
<evidence type="ECO:0000256" key="4">
    <source>
        <dbReference type="ARBA" id="ARBA00023004"/>
    </source>
</evidence>
<dbReference type="SFLD" id="SFLDG01082">
    <property type="entry name" value="B12-binding_domain_containing"/>
    <property type="match status" value="1"/>
</dbReference>
<dbReference type="Pfam" id="PF04055">
    <property type="entry name" value="Radical_SAM"/>
    <property type="match status" value="1"/>
</dbReference>
<keyword evidence="3" id="KW-0479">Metal-binding</keyword>
<dbReference type="Proteomes" id="UP000315349">
    <property type="component" value="Chromosome"/>
</dbReference>
<keyword evidence="4" id="KW-0408">Iron</keyword>